<gene>
    <name evidence="3" type="ORF">ACFPUY_30700</name>
</gene>
<protein>
    <submittedName>
        <fullName evidence="3">Tetratricopeptide repeat protein</fullName>
    </submittedName>
</protein>
<dbReference type="Gene3D" id="1.25.40.10">
    <property type="entry name" value="Tetratricopeptide repeat domain"/>
    <property type="match status" value="1"/>
</dbReference>
<dbReference type="SUPFAM" id="SSF48452">
    <property type="entry name" value="TPR-like"/>
    <property type="match status" value="1"/>
</dbReference>
<dbReference type="Pfam" id="PF20703">
    <property type="entry name" value="nSTAND1"/>
    <property type="match status" value="1"/>
</dbReference>
<evidence type="ECO:0000256" key="1">
    <source>
        <dbReference type="PROSITE-ProRule" id="PRU00339"/>
    </source>
</evidence>
<dbReference type="InterPro" id="IPR019734">
    <property type="entry name" value="TPR_rpt"/>
</dbReference>
<dbReference type="EMBL" id="JBHSNW010000019">
    <property type="protein sequence ID" value="MFC5819491.1"/>
    <property type="molecule type" value="Genomic_DNA"/>
</dbReference>
<proteinExistence type="predicted"/>
<keyword evidence="1" id="KW-0802">TPR repeat</keyword>
<dbReference type="SUPFAM" id="SSF52540">
    <property type="entry name" value="P-loop containing nucleoside triphosphate hydrolases"/>
    <property type="match status" value="1"/>
</dbReference>
<dbReference type="Pfam" id="PF14559">
    <property type="entry name" value="TPR_19"/>
    <property type="match status" value="1"/>
</dbReference>
<feature type="domain" description="Novel STAND NTPase 1" evidence="2">
    <location>
        <begin position="14"/>
        <end position="232"/>
    </location>
</feature>
<sequence>MAANSITAFSELCPFPGMRPYRPAEELLFTGRDQESARVSELWRTRNLTILYGPAGIGKTSLLHGGVMPYLWRLGANVLPVGRVSGGPIFPEAAVPSPNSLVRTLLRTWVPETSLPPTGIRRILRLAERGPKPLLVAVDQIEDMYLGDHDDERRELLAALAAARNVHLLLCVRDDRLDALLDEAGDGFPDVALFGLGGLTPRAAAEAIGQPVREATGRAVPPAVAEALVEELLTVRIVDDSGTQRARERAPAVNPLHLQAVCRWMWRTWPEGESSLSGDWPVSVDEALRDALWTAIGEVAAAFERDPVRLCSWAATRFVAPNGEAQVQPQGPAETAGLPNAVLRALSGRGVLRVLRAGDGPAYQVADRRLLEPLGQLAHRAGSLTPPVTRPADRLRAAADALADGDPARAERQARLAASAAAHDIRVQIDAHTVLGNIAFARRDLEQAQEAYRRVLVLLETQQDEAAVGVMLAAIGRLSLARGDVAAAQGLLRAAAGRLPADPFIRIELARALAEAGQRAAAVAILRSVMTAAEDDEARILHGRLMAEMSGRPA</sequence>
<dbReference type="InterPro" id="IPR011990">
    <property type="entry name" value="TPR-like_helical_dom_sf"/>
</dbReference>
<dbReference type="Proteomes" id="UP001596096">
    <property type="component" value="Unassembled WGS sequence"/>
</dbReference>
<keyword evidence="4" id="KW-1185">Reference proteome</keyword>
<dbReference type="RefSeq" id="WP_378524929.1">
    <property type="nucleotide sequence ID" value="NZ_JBHSNW010000019.1"/>
</dbReference>
<evidence type="ECO:0000313" key="4">
    <source>
        <dbReference type="Proteomes" id="UP001596096"/>
    </source>
</evidence>
<dbReference type="InterPro" id="IPR027417">
    <property type="entry name" value="P-loop_NTPase"/>
</dbReference>
<reference evidence="4" key="1">
    <citation type="journal article" date="2019" name="Int. J. Syst. Evol. Microbiol.">
        <title>The Global Catalogue of Microorganisms (GCM) 10K type strain sequencing project: providing services to taxonomists for standard genome sequencing and annotation.</title>
        <authorList>
            <consortium name="The Broad Institute Genomics Platform"/>
            <consortium name="The Broad Institute Genome Sequencing Center for Infectious Disease"/>
            <person name="Wu L."/>
            <person name="Ma J."/>
        </authorList>
    </citation>
    <scope>NUCLEOTIDE SEQUENCE [LARGE SCALE GENOMIC DNA]</scope>
    <source>
        <strain evidence="4">CGMCC 4.7106</strain>
    </source>
</reference>
<dbReference type="InterPro" id="IPR049052">
    <property type="entry name" value="nSTAND1"/>
</dbReference>
<organism evidence="3 4">
    <name type="scientific">Nonomuraea harbinensis</name>
    <dbReference type="NCBI Taxonomy" id="1286938"/>
    <lineage>
        <taxon>Bacteria</taxon>
        <taxon>Bacillati</taxon>
        <taxon>Actinomycetota</taxon>
        <taxon>Actinomycetes</taxon>
        <taxon>Streptosporangiales</taxon>
        <taxon>Streptosporangiaceae</taxon>
        <taxon>Nonomuraea</taxon>
    </lineage>
</organism>
<dbReference type="PROSITE" id="PS50005">
    <property type="entry name" value="TPR"/>
    <property type="match status" value="1"/>
</dbReference>
<dbReference type="Gene3D" id="3.40.50.300">
    <property type="entry name" value="P-loop containing nucleotide triphosphate hydrolases"/>
    <property type="match status" value="1"/>
</dbReference>
<accession>A0ABW1C494</accession>
<evidence type="ECO:0000259" key="2">
    <source>
        <dbReference type="Pfam" id="PF20703"/>
    </source>
</evidence>
<evidence type="ECO:0000313" key="3">
    <source>
        <dbReference type="EMBL" id="MFC5819491.1"/>
    </source>
</evidence>
<comment type="caution">
    <text evidence="3">The sequence shown here is derived from an EMBL/GenBank/DDBJ whole genome shotgun (WGS) entry which is preliminary data.</text>
</comment>
<name>A0ABW1C494_9ACTN</name>
<feature type="repeat" description="TPR" evidence="1">
    <location>
        <begin position="429"/>
        <end position="462"/>
    </location>
</feature>